<evidence type="ECO:0000256" key="1">
    <source>
        <dbReference type="SAM" id="MobiDB-lite"/>
    </source>
</evidence>
<dbReference type="EMBL" id="LQBL01000011">
    <property type="protein sequence ID" value="KUG56862.1"/>
    <property type="molecule type" value="Genomic_DNA"/>
</dbReference>
<evidence type="ECO:0000313" key="4">
    <source>
        <dbReference type="Proteomes" id="UP000054837"/>
    </source>
</evidence>
<feature type="domain" description="HTH cro/C1-type" evidence="2">
    <location>
        <begin position="45"/>
        <end position="99"/>
    </location>
</feature>
<dbReference type="Pfam" id="PF01381">
    <property type="entry name" value="HTH_3"/>
    <property type="match status" value="1"/>
</dbReference>
<dbReference type="OrthoDB" id="4838141at2"/>
<comment type="caution">
    <text evidence="3">The sequence shown here is derived from an EMBL/GenBank/DDBJ whole genome shotgun (WGS) entry which is preliminary data.</text>
</comment>
<dbReference type="InterPro" id="IPR010982">
    <property type="entry name" value="Lambda_DNA-bd_dom_sf"/>
</dbReference>
<dbReference type="RefSeq" id="WP_058890608.1">
    <property type="nucleotide sequence ID" value="NZ_LQBL01000011.1"/>
</dbReference>
<evidence type="ECO:0000259" key="2">
    <source>
        <dbReference type="PROSITE" id="PS50943"/>
    </source>
</evidence>
<sequence>MAAIDTGATHVGDGEECPDGVPTSPGSEVAGPRRPGAAEQVGLALRAFRRERGWSQRALAQSWGVHQSLVARAERHAEQLTLDVCLELLRRAGVGLAVLGPDGMPVISWEEADLVAVDRSGRRFPAHRAVRPSTYGPRWWWFHDYFGGRSSGPRPRWTAEGFAIPPGVRYGKQPRPQAPGEGPRWPG</sequence>
<dbReference type="Gene3D" id="1.10.260.40">
    <property type="entry name" value="lambda repressor-like DNA-binding domains"/>
    <property type="match status" value="1"/>
</dbReference>
<name>A0A0W8IAC6_9MICO</name>
<accession>A0A0W8IAC6</accession>
<organism evidence="3 4">
    <name type="scientific">Serinicoccus chungangensis</name>
    <dbReference type="NCBI Taxonomy" id="767452"/>
    <lineage>
        <taxon>Bacteria</taxon>
        <taxon>Bacillati</taxon>
        <taxon>Actinomycetota</taxon>
        <taxon>Actinomycetes</taxon>
        <taxon>Micrococcales</taxon>
        <taxon>Ornithinimicrobiaceae</taxon>
        <taxon>Serinicoccus</taxon>
    </lineage>
</organism>
<gene>
    <name evidence="3" type="ORF">AVL62_12085</name>
</gene>
<proteinExistence type="predicted"/>
<reference evidence="3" key="1">
    <citation type="submission" date="2015-12" db="EMBL/GenBank/DDBJ databases">
        <title>Serinicoccus chungangenesis strain CD08_5 genome sequencing and assembly.</title>
        <authorList>
            <person name="Chander A.M."/>
            <person name="Kaur G."/>
            <person name="Nair G.R."/>
            <person name="Dhawan D.K."/>
            <person name="Kochhar R.K."/>
            <person name="Mayilraj S."/>
            <person name="Bhadada S.K."/>
        </authorList>
    </citation>
    <scope>NUCLEOTIDE SEQUENCE [LARGE SCALE GENOMIC DNA]</scope>
    <source>
        <strain evidence="3">CD08_5</strain>
    </source>
</reference>
<dbReference type="GO" id="GO:0003677">
    <property type="term" value="F:DNA binding"/>
    <property type="evidence" value="ECO:0007669"/>
    <property type="project" value="InterPro"/>
</dbReference>
<dbReference type="Proteomes" id="UP000054837">
    <property type="component" value="Unassembled WGS sequence"/>
</dbReference>
<dbReference type="CDD" id="cd00093">
    <property type="entry name" value="HTH_XRE"/>
    <property type="match status" value="1"/>
</dbReference>
<dbReference type="AlphaFoldDB" id="A0A0W8IAC6"/>
<keyword evidence="4" id="KW-1185">Reference proteome</keyword>
<dbReference type="InterPro" id="IPR001387">
    <property type="entry name" value="Cro/C1-type_HTH"/>
</dbReference>
<dbReference type="SMART" id="SM00530">
    <property type="entry name" value="HTH_XRE"/>
    <property type="match status" value="1"/>
</dbReference>
<dbReference type="SUPFAM" id="SSF47413">
    <property type="entry name" value="lambda repressor-like DNA-binding domains"/>
    <property type="match status" value="1"/>
</dbReference>
<dbReference type="PROSITE" id="PS50943">
    <property type="entry name" value="HTH_CROC1"/>
    <property type="match status" value="1"/>
</dbReference>
<feature type="region of interest" description="Disordered" evidence="1">
    <location>
        <begin position="166"/>
        <end position="187"/>
    </location>
</feature>
<evidence type="ECO:0000313" key="3">
    <source>
        <dbReference type="EMBL" id="KUG56862.1"/>
    </source>
</evidence>
<feature type="region of interest" description="Disordered" evidence="1">
    <location>
        <begin position="1"/>
        <end position="36"/>
    </location>
</feature>
<protein>
    <recommendedName>
        <fullName evidence="2">HTH cro/C1-type domain-containing protein</fullName>
    </recommendedName>
</protein>